<dbReference type="PANTHER" id="PTHR10380:SF196">
    <property type="entry name" value="CUTICULAR PROTEIN 72EA"/>
    <property type="match status" value="1"/>
</dbReference>
<evidence type="ECO:0008006" key="6">
    <source>
        <dbReference type="Google" id="ProtNLM"/>
    </source>
</evidence>
<organism evidence="4 5">
    <name type="scientific">Daphnia galeata</name>
    <dbReference type="NCBI Taxonomy" id="27404"/>
    <lineage>
        <taxon>Eukaryota</taxon>
        <taxon>Metazoa</taxon>
        <taxon>Ecdysozoa</taxon>
        <taxon>Arthropoda</taxon>
        <taxon>Crustacea</taxon>
        <taxon>Branchiopoda</taxon>
        <taxon>Diplostraca</taxon>
        <taxon>Cladocera</taxon>
        <taxon>Anomopoda</taxon>
        <taxon>Daphniidae</taxon>
        <taxon>Daphnia</taxon>
    </lineage>
</organism>
<keyword evidence="1 2" id="KW-0193">Cuticle</keyword>
<evidence type="ECO:0000313" key="5">
    <source>
        <dbReference type="Proteomes" id="UP000789390"/>
    </source>
</evidence>
<dbReference type="PROSITE" id="PS00233">
    <property type="entry name" value="CHIT_BIND_RR_1"/>
    <property type="match status" value="2"/>
</dbReference>
<dbReference type="EMBL" id="CAKKLH010000323">
    <property type="protein sequence ID" value="CAH0112186.1"/>
    <property type="molecule type" value="Genomic_DNA"/>
</dbReference>
<gene>
    <name evidence="4" type="ORF">DGAL_LOCUS15898</name>
</gene>
<dbReference type="PANTHER" id="PTHR10380">
    <property type="entry name" value="CUTICLE PROTEIN"/>
    <property type="match status" value="1"/>
</dbReference>
<dbReference type="Proteomes" id="UP000789390">
    <property type="component" value="Unassembled WGS sequence"/>
</dbReference>
<dbReference type="AlphaFoldDB" id="A0A8J2S7L1"/>
<sequence length="443" mass="45989">MQSIVAYFAVLVVASHARWIQPEYGMGGITGFYPVAPVAPVAYHGVPVAVPAPVPVLPSITATQYHAQDEMGQARFGYAHPGQAATNYRDAMGNQIGSYAYFNPEGKEVRVSYTADHRGFRVLSNDLPVAPSANSVAPVADTIEVAQAKAAHFAAHAEAKAALAAALATPAVPVTPVAAAPVADPIVAAPSAPVVSAEPAPAAVAPAGLSWVLLASSYGVKYKRLVADRVSHHPSLSALTSNFKRIKMKSTVCCLLVLAVAVQAQFYNNFGYGLDSYSGYGYGGYYPVAPVAYSGIPAPVVPAAVPATTVPAYGYPSFTSTQFHAQDELGQARFGYAHPGQASTNYRDAMGNQIGSYAYFNPEGKEVRVSYTADHRGFRVLSNDLPVAPVANLVAPVQVPETIEVAQAKAAHLAAHAEAKAAHAAAKAALPVTPVAAAPTTTA</sequence>
<accession>A0A8J2S7L1</accession>
<keyword evidence="5" id="KW-1185">Reference proteome</keyword>
<dbReference type="GO" id="GO:0008010">
    <property type="term" value="F:structural constituent of chitin-based larval cuticle"/>
    <property type="evidence" value="ECO:0007669"/>
    <property type="project" value="TreeGrafter"/>
</dbReference>
<dbReference type="Pfam" id="PF00379">
    <property type="entry name" value="Chitin_bind_4"/>
    <property type="match status" value="2"/>
</dbReference>
<protein>
    <recommendedName>
        <fullName evidence="6">Cuticular protein</fullName>
    </recommendedName>
</protein>
<reference evidence="4" key="1">
    <citation type="submission" date="2021-11" db="EMBL/GenBank/DDBJ databases">
        <authorList>
            <person name="Schell T."/>
        </authorList>
    </citation>
    <scope>NUCLEOTIDE SEQUENCE</scope>
    <source>
        <strain evidence="4">M5</strain>
    </source>
</reference>
<feature type="chain" id="PRO_5035256434" description="Cuticular protein" evidence="3">
    <location>
        <begin position="18"/>
        <end position="443"/>
    </location>
</feature>
<feature type="signal peptide" evidence="3">
    <location>
        <begin position="1"/>
        <end position="17"/>
    </location>
</feature>
<evidence type="ECO:0000256" key="1">
    <source>
        <dbReference type="ARBA" id="ARBA00022460"/>
    </source>
</evidence>
<evidence type="ECO:0000256" key="2">
    <source>
        <dbReference type="PROSITE-ProRule" id="PRU00497"/>
    </source>
</evidence>
<dbReference type="GO" id="GO:0062129">
    <property type="term" value="C:chitin-based extracellular matrix"/>
    <property type="evidence" value="ECO:0007669"/>
    <property type="project" value="TreeGrafter"/>
</dbReference>
<evidence type="ECO:0000256" key="3">
    <source>
        <dbReference type="SAM" id="SignalP"/>
    </source>
</evidence>
<evidence type="ECO:0000313" key="4">
    <source>
        <dbReference type="EMBL" id="CAH0112186.1"/>
    </source>
</evidence>
<proteinExistence type="predicted"/>
<comment type="caution">
    <text evidence="4">The sequence shown here is derived from an EMBL/GenBank/DDBJ whole genome shotgun (WGS) entry which is preliminary data.</text>
</comment>
<dbReference type="InterPro" id="IPR000618">
    <property type="entry name" value="Insect_cuticle"/>
</dbReference>
<keyword evidence="3" id="KW-0732">Signal</keyword>
<dbReference type="OrthoDB" id="6369167at2759"/>
<name>A0A8J2S7L1_9CRUS</name>
<dbReference type="InterPro" id="IPR050468">
    <property type="entry name" value="Cuticle_Struct_Prot"/>
</dbReference>
<dbReference type="PROSITE" id="PS51155">
    <property type="entry name" value="CHIT_BIND_RR_2"/>
    <property type="match status" value="2"/>
</dbReference>
<dbReference type="InterPro" id="IPR031311">
    <property type="entry name" value="CHIT_BIND_RR_consensus"/>
</dbReference>